<sequence>MQCSTCCSNCEDDDDNYLTTADVENVTVVPGPVVVEDLNETLESVSSFSETSGSPKTTFEATPISLETCSITYFAGYLAKKCIQKFNCEMCKLNLITKTNKNDENQLLLHNKTYDYTDQGYGLKAPTNILLDISTICLNVFKNNFDEMKCNKKLLAQLISKAETKIEDKYSILQSNSCKEHFQYIIELLLRTKLYKECKWLNANSGKRSMQNADKLRVLQNI</sequence>
<comment type="caution">
    <text evidence="1">The sequence shown here is derived from an EMBL/GenBank/DDBJ whole genome shotgun (WGS) entry which is preliminary data.</text>
</comment>
<evidence type="ECO:0008006" key="3">
    <source>
        <dbReference type="Google" id="ProtNLM"/>
    </source>
</evidence>
<dbReference type="EMBL" id="CARXXK010000001">
    <property type="protein sequence ID" value="CAI6348061.1"/>
    <property type="molecule type" value="Genomic_DNA"/>
</dbReference>
<gene>
    <name evidence="1" type="ORF">MEUPH1_LOCUS4776</name>
</gene>
<evidence type="ECO:0000313" key="1">
    <source>
        <dbReference type="EMBL" id="CAI6348061.1"/>
    </source>
</evidence>
<name>A0AAV0W174_9HEMI</name>
<dbReference type="Proteomes" id="UP001160148">
    <property type="component" value="Unassembled WGS sequence"/>
</dbReference>
<reference evidence="1 2" key="1">
    <citation type="submission" date="2023-01" db="EMBL/GenBank/DDBJ databases">
        <authorList>
            <person name="Whitehead M."/>
        </authorList>
    </citation>
    <scope>NUCLEOTIDE SEQUENCE [LARGE SCALE GENOMIC DNA]</scope>
</reference>
<keyword evidence="2" id="KW-1185">Reference proteome</keyword>
<accession>A0AAV0W174</accession>
<proteinExistence type="predicted"/>
<organism evidence="1 2">
    <name type="scientific">Macrosiphum euphorbiae</name>
    <name type="common">potato aphid</name>
    <dbReference type="NCBI Taxonomy" id="13131"/>
    <lineage>
        <taxon>Eukaryota</taxon>
        <taxon>Metazoa</taxon>
        <taxon>Ecdysozoa</taxon>
        <taxon>Arthropoda</taxon>
        <taxon>Hexapoda</taxon>
        <taxon>Insecta</taxon>
        <taxon>Pterygota</taxon>
        <taxon>Neoptera</taxon>
        <taxon>Paraneoptera</taxon>
        <taxon>Hemiptera</taxon>
        <taxon>Sternorrhyncha</taxon>
        <taxon>Aphidomorpha</taxon>
        <taxon>Aphidoidea</taxon>
        <taxon>Aphididae</taxon>
        <taxon>Macrosiphini</taxon>
        <taxon>Macrosiphum</taxon>
    </lineage>
</organism>
<evidence type="ECO:0000313" key="2">
    <source>
        <dbReference type="Proteomes" id="UP001160148"/>
    </source>
</evidence>
<dbReference type="AlphaFoldDB" id="A0AAV0W174"/>
<protein>
    <recommendedName>
        <fullName evidence="3">Transposable element P transposase</fullName>
    </recommendedName>
</protein>